<keyword evidence="5 6" id="KW-0472">Membrane</keyword>
<protein>
    <recommendedName>
        <fullName evidence="8">Amino acid transporter</fullName>
    </recommendedName>
</protein>
<dbReference type="AlphaFoldDB" id="A0A5N6XVP2"/>
<feature type="transmembrane region" description="Helical" evidence="6">
    <location>
        <begin position="289"/>
        <end position="309"/>
    </location>
</feature>
<dbReference type="PIRSF" id="PIRSF006060">
    <property type="entry name" value="AA_transporter"/>
    <property type="match status" value="1"/>
</dbReference>
<keyword evidence="4 6" id="KW-1133">Transmembrane helix</keyword>
<proteinExistence type="predicted"/>
<feature type="transmembrane region" description="Helical" evidence="6">
    <location>
        <begin position="167"/>
        <end position="186"/>
    </location>
</feature>
<name>A0A5N6XVP2_9EURO</name>
<feature type="transmembrane region" description="Helical" evidence="6">
    <location>
        <begin position="329"/>
        <end position="350"/>
    </location>
</feature>
<dbReference type="Proteomes" id="UP000325558">
    <property type="component" value="Unassembled WGS sequence"/>
</dbReference>
<feature type="transmembrane region" description="Helical" evidence="6">
    <location>
        <begin position="135"/>
        <end position="155"/>
    </location>
</feature>
<dbReference type="Gene3D" id="1.20.1740.10">
    <property type="entry name" value="Amino acid/polyamine transporter I"/>
    <property type="match status" value="1"/>
</dbReference>
<dbReference type="OrthoDB" id="2417308at2759"/>
<feature type="transmembrane region" description="Helical" evidence="6">
    <location>
        <begin position="396"/>
        <end position="423"/>
    </location>
</feature>
<evidence type="ECO:0000256" key="4">
    <source>
        <dbReference type="ARBA" id="ARBA00022989"/>
    </source>
</evidence>
<evidence type="ECO:0000256" key="2">
    <source>
        <dbReference type="ARBA" id="ARBA00022448"/>
    </source>
</evidence>
<sequence>MGHSNLQDGKGFGEVFDLDDAVLRAQGHVAELERSFSWVGAIGLAYSIINSWLAYAACFGMALGYGGGQAAVFGLMIALAVQWIVLLGLAELCSALPSSGVDHFTYIDAPQFAKNFAAYTVGIFSVYPEFAGTQWQVYLFYVLVVIVTLIPIFTVSQKHIDQLTRTVMYLSAVGLLLVIIPCLSMDRDHYRPTNIVEYHGSSGGYCFAATSACTHIAGEMPSPGRRLPQVINMTMVIGALAAVPWIVVMATVITDLEAVQKAFLPRMEIFYQATGNKVAATVLQAYLTLLYYACVPSQWIACSRIAWAFSRDNLPFSSYWSHIDPVRQIPIRTTLLAAGFCLIYGLLYIASTAAFNSIINTAILMLNITYTVPQGILATCGRNRLPRQHFDLGLVIGYAALGSMNYNVVVITGLFVLVLVLWIERRHKFKGPEIDWDALNASNALQ</sequence>
<dbReference type="EMBL" id="ML737183">
    <property type="protein sequence ID" value="KAE8337215.1"/>
    <property type="molecule type" value="Genomic_DNA"/>
</dbReference>
<feature type="transmembrane region" description="Helical" evidence="6">
    <location>
        <begin position="36"/>
        <end position="58"/>
    </location>
</feature>
<organism evidence="7">
    <name type="scientific">Aspergillus arachidicola</name>
    <dbReference type="NCBI Taxonomy" id="656916"/>
    <lineage>
        <taxon>Eukaryota</taxon>
        <taxon>Fungi</taxon>
        <taxon>Dikarya</taxon>
        <taxon>Ascomycota</taxon>
        <taxon>Pezizomycotina</taxon>
        <taxon>Eurotiomycetes</taxon>
        <taxon>Eurotiomycetidae</taxon>
        <taxon>Eurotiales</taxon>
        <taxon>Aspergillaceae</taxon>
        <taxon>Aspergillus</taxon>
        <taxon>Aspergillus subgen. Circumdati</taxon>
    </lineage>
</organism>
<dbReference type="GO" id="GO:0016020">
    <property type="term" value="C:membrane"/>
    <property type="evidence" value="ECO:0007669"/>
    <property type="project" value="UniProtKB-SubCell"/>
</dbReference>
<evidence type="ECO:0000256" key="6">
    <source>
        <dbReference type="SAM" id="Phobius"/>
    </source>
</evidence>
<feature type="transmembrane region" description="Helical" evidence="6">
    <location>
        <begin position="357"/>
        <end position="376"/>
    </location>
</feature>
<dbReference type="PANTHER" id="PTHR45649:SF11">
    <property type="entry name" value="TRANSPORTER, PUTATIVE (EUROFUNG)-RELATED"/>
    <property type="match status" value="1"/>
</dbReference>
<dbReference type="Pfam" id="PF13520">
    <property type="entry name" value="AA_permease_2"/>
    <property type="match status" value="1"/>
</dbReference>
<comment type="subcellular location">
    <subcellularLocation>
        <location evidence="1">Membrane</location>
        <topology evidence="1">Multi-pass membrane protein</topology>
    </subcellularLocation>
</comment>
<keyword evidence="2" id="KW-0813">Transport</keyword>
<evidence type="ECO:0000256" key="1">
    <source>
        <dbReference type="ARBA" id="ARBA00004141"/>
    </source>
</evidence>
<reference evidence="7" key="1">
    <citation type="submission" date="2019-04" db="EMBL/GenBank/DDBJ databases">
        <title>Friends and foes A comparative genomics study of 23 Aspergillus species from section Flavi.</title>
        <authorList>
            <consortium name="DOE Joint Genome Institute"/>
            <person name="Kjaerbolling I."/>
            <person name="Vesth T."/>
            <person name="Frisvad J.C."/>
            <person name="Nybo J.L."/>
            <person name="Theobald S."/>
            <person name="Kildgaard S."/>
            <person name="Isbrandt T."/>
            <person name="Kuo A."/>
            <person name="Sato A."/>
            <person name="Lyhne E.K."/>
            <person name="Kogle M.E."/>
            <person name="Wiebenga A."/>
            <person name="Kun R.S."/>
            <person name="Lubbers R.J."/>
            <person name="Makela M.R."/>
            <person name="Barry K."/>
            <person name="Chovatia M."/>
            <person name="Clum A."/>
            <person name="Daum C."/>
            <person name="Haridas S."/>
            <person name="He G."/>
            <person name="LaButti K."/>
            <person name="Lipzen A."/>
            <person name="Mondo S."/>
            <person name="Riley R."/>
            <person name="Salamov A."/>
            <person name="Simmons B.A."/>
            <person name="Magnuson J.K."/>
            <person name="Henrissat B."/>
            <person name="Mortensen U.H."/>
            <person name="Larsen T.O."/>
            <person name="Devries R.P."/>
            <person name="Grigoriev I.V."/>
            <person name="Machida M."/>
            <person name="Baker S.E."/>
            <person name="Andersen M.R."/>
        </authorList>
    </citation>
    <scope>NUCLEOTIDE SEQUENCE</scope>
    <source>
        <strain evidence="7">CBS 117612</strain>
    </source>
</reference>
<evidence type="ECO:0008006" key="8">
    <source>
        <dbReference type="Google" id="ProtNLM"/>
    </source>
</evidence>
<evidence type="ECO:0000256" key="3">
    <source>
        <dbReference type="ARBA" id="ARBA00022692"/>
    </source>
</evidence>
<feature type="transmembrane region" description="Helical" evidence="6">
    <location>
        <begin position="70"/>
        <end position="90"/>
    </location>
</feature>
<gene>
    <name evidence="7" type="ORF">BDV24DRAFT_154536</name>
</gene>
<feature type="transmembrane region" description="Helical" evidence="6">
    <location>
        <begin position="230"/>
        <end position="253"/>
    </location>
</feature>
<evidence type="ECO:0000256" key="5">
    <source>
        <dbReference type="ARBA" id="ARBA00023136"/>
    </source>
</evidence>
<dbReference type="InterPro" id="IPR002293">
    <property type="entry name" value="AA/rel_permease1"/>
</dbReference>
<accession>A0A5N6XVP2</accession>
<dbReference type="GO" id="GO:0022857">
    <property type="term" value="F:transmembrane transporter activity"/>
    <property type="evidence" value="ECO:0007669"/>
    <property type="project" value="InterPro"/>
</dbReference>
<dbReference type="PANTHER" id="PTHR45649">
    <property type="entry name" value="AMINO-ACID PERMEASE BAT1"/>
    <property type="match status" value="1"/>
</dbReference>
<keyword evidence="3 6" id="KW-0812">Transmembrane</keyword>
<evidence type="ECO:0000313" key="7">
    <source>
        <dbReference type="EMBL" id="KAE8337215.1"/>
    </source>
</evidence>